<comment type="caution">
    <text evidence="1">The sequence shown here is derived from an EMBL/GenBank/DDBJ whole genome shotgun (WGS) entry which is preliminary data.</text>
</comment>
<dbReference type="Proteomes" id="UP001140096">
    <property type="component" value="Unassembled WGS sequence"/>
</dbReference>
<gene>
    <name evidence="1" type="ORF">H4S07_002963</name>
</gene>
<sequence>MSTKLRVLCLHGYAQSAQKFRERTGPFRRSLKNELDLHFITAPHAATEYEGSAWWNRRQEPAHIWAEVQSSLDLIARTVEEEGPFDGVLGFSQGAGMAAIALAKGIKVGGFAILVAGFLPDMREFAEALNNGLISIPALVVVGDTDEIVPAERGRLLAEKAFAHGLVQVQTHEGGHFLPCNAAWRTKYREFLSSIL</sequence>
<evidence type="ECO:0000313" key="2">
    <source>
        <dbReference type="Proteomes" id="UP001140096"/>
    </source>
</evidence>
<dbReference type="EMBL" id="JANBUP010000850">
    <property type="protein sequence ID" value="KAJ2809945.1"/>
    <property type="molecule type" value="Genomic_DNA"/>
</dbReference>
<evidence type="ECO:0000313" key="1">
    <source>
        <dbReference type="EMBL" id="KAJ2809945.1"/>
    </source>
</evidence>
<name>A0ACC1LJW0_9FUNG</name>
<proteinExistence type="predicted"/>
<protein>
    <submittedName>
        <fullName evidence="1">Uncharacterized protein</fullName>
    </submittedName>
</protein>
<reference evidence="1" key="1">
    <citation type="submission" date="2022-07" db="EMBL/GenBank/DDBJ databases">
        <title>Phylogenomic reconstructions and comparative analyses of Kickxellomycotina fungi.</title>
        <authorList>
            <person name="Reynolds N.K."/>
            <person name="Stajich J.E."/>
            <person name="Barry K."/>
            <person name="Grigoriev I.V."/>
            <person name="Crous P."/>
            <person name="Smith M.E."/>
        </authorList>
    </citation>
    <scope>NUCLEOTIDE SEQUENCE</scope>
    <source>
        <strain evidence="1">CBS 102833</strain>
    </source>
</reference>
<organism evidence="1 2">
    <name type="scientific">Coemansia furcata</name>
    <dbReference type="NCBI Taxonomy" id="417177"/>
    <lineage>
        <taxon>Eukaryota</taxon>
        <taxon>Fungi</taxon>
        <taxon>Fungi incertae sedis</taxon>
        <taxon>Zoopagomycota</taxon>
        <taxon>Kickxellomycotina</taxon>
        <taxon>Kickxellomycetes</taxon>
        <taxon>Kickxellales</taxon>
        <taxon>Kickxellaceae</taxon>
        <taxon>Coemansia</taxon>
    </lineage>
</organism>
<accession>A0ACC1LJW0</accession>
<keyword evidence="2" id="KW-1185">Reference proteome</keyword>